<dbReference type="Proteomes" id="UP000008633">
    <property type="component" value="Chromosome"/>
</dbReference>
<gene>
    <name evidence="4" type="ordered locus">Nitsa_1993</name>
</gene>
<dbReference type="eggNOG" id="COG0438">
    <property type="taxonomic scope" value="Bacteria"/>
</dbReference>
<evidence type="ECO:0000259" key="2">
    <source>
        <dbReference type="Pfam" id="PF17101"/>
    </source>
</evidence>
<dbReference type="EMBL" id="CP002452">
    <property type="protein sequence ID" value="ADV47236.1"/>
    <property type="molecule type" value="Genomic_DNA"/>
</dbReference>
<reference evidence="5" key="2">
    <citation type="submission" date="2011-01" db="EMBL/GenBank/DDBJ databases">
        <title>The complete genome of Nitratifractor salsuginis DSM 16511.</title>
        <authorList>
            <consortium name="US DOE Joint Genome Institute (JGI-PGF)"/>
            <person name="Lucas S."/>
            <person name="Copeland A."/>
            <person name="Lapidus A."/>
            <person name="Bruce D."/>
            <person name="Goodwin L."/>
            <person name="Pitluck S."/>
            <person name="Kyrpides N."/>
            <person name="Mavromatis K."/>
            <person name="Ivanova N."/>
            <person name="Mikhailova N."/>
            <person name="Zeytun A."/>
            <person name="Detter J.C."/>
            <person name="Tapia R."/>
            <person name="Han C."/>
            <person name="Land M."/>
            <person name="Hauser L."/>
            <person name="Markowitz V."/>
            <person name="Cheng J.-F."/>
            <person name="Hugenholtz P."/>
            <person name="Woyke T."/>
            <person name="Wu D."/>
            <person name="Tindall B."/>
            <person name="Schuetze A."/>
            <person name="Brambilla E."/>
            <person name="Klenk H.-P."/>
            <person name="Eisen J.A."/>
        </authorList>
    </citation>
    <scope>NUCLEOTIDE SEQUENCE [LARGE SCALE GENOMIC DNA]</scope>
    <source>
        <strain evidence="5">DSM 16511 / JCM 12458 / E9I37-1</strain>
    </source>
</reference>
<dbReference type="HOGENOM" id="CLU_043224_1_0_7"/>
<name>E6X2V3_NITSE</name>
<dbReference type="GO" id="GO:0016772">
    <property type="term" value="F:transferase activity, transferring phosphorus-containing groups"/>
    <property type="evidence" value="ECO:0007669"/>
    <property type="project" value="InterPro"/>
</dbReference>
<dbReference type="InterPro" id="IPR053362">
    <property type="entry name" value="RPS_phosphotransferase_WefF"/>
</dbReference>
<dbReference type="PANTHER" id="PTHR47452:SF2">
    <property type="entry name" value="GLYCOSYLTRANSFERASE"/>
    <property type="match status" value="1"/>
</dbReference>
<dbReference type="InterPro" id="IPR031357">
    <property type="entry name" value="Stealth_CR3"/>
</dbReference>
<dbReference type="STRING" id="749222.Nitsa_1993"/>
<sequence length="345" mass="41868">MSDEIDFVLPWVDANDKDWQKSKDYYSPDLCNMYDNDKGIIRYRDTKTLKYALRSIEKYCPWYNKIHLITNGQKPEWLNFDHPKINLIIHEELYFDKTHLPTFNSSSIEMNLANLKNVSEKFIYLNDDFLIFNRLTKDRFFVDDKPVDFLVHGWIPRNRIYQFLRDDSSWVKSLNNNIKLINSITTPSKIKDKRNVFFNPTYSMKDKISNFLLLNLYRRYFFISHWHNAQPYTLSVLKEVYERFKKPMLECSKNRFRSDNDLTQYLYRYYHLATGKFYPYKYNDFYYANITSYTALESILEELKDANFNFVSIYDNYRDEESDDILKKLTNFLEDKFPEKASFEL</sequence>
<organism evidence="4 5">
    <name type="scientific">Nitratifractor salsuginis (strain DSM 16511 / JCM 12458 / E9I37-1)</name>
    <dbReference type="NCBI Taxonomy" id="749222"/>
    <lineage>
        <taxon>Bacteria</taxon>
        <taxon>Pseudomonadati</taxon>
        <taxon>Campylobacterota</taxon>
        <taxon>Epsilonproteobacteria</taxon>
        <taxon>Campylobacterales</taxon>
        <taxon>Sulfurovaceae</taxon>
        <taxon>Nitratifractor</taxon>
    </lineage>
</organism>
<evidence type="ECO:0000313" key="5">
    <source>
        <dbReference type="Proteomes" id="UP000008633"/>
    </source>
</evidence>
<feature type="domain" description="Stealth protein CR3 conserved region 3" evidence="3">
    <location>
        <begin position="227"/>
        <end position="271"/>
    </location>
</feature>
<accession>E6X2V3</accession>
<dbReference type="KEGG" id="nsa:Nitsa_1993"/>
<evidence type="ECO:0000259" key="3">
    <source>
        <dbReference type="Pfam" id="PF17102"/>
    </source>
</evidence>
<dbReference type="Pfam" id="PF11380">
    <property type="entry name" value="Stealth_CR2"/>
    <property type="match status" value="1"/>
</dbReference>
<dbReference type="AlphaFoldDB" id="E6X2V3"/>
<dbReference type="InterPro" id="IPR021520">
    <property type="entry name" value="Stealth_CR2"/>
</dbReference>
<dbReference type="PANTHER" id="PTHR47452">
    <property type="entry name" value="PUTATIVE-RELATED"/>
    <property type="match status" value="1"/>
</dbReference>
<dbReference type="Pfam" id="PF17102">
    <property type="entry name" value="Stealth_CR3"/>
    <property type="match status" value="1"/>
</dbReference>
<reference evidence="4 5" key="1">
    <citation type="journal article" date="2011" name="Stand. Genomic Sci.">
        <title>Complete genome sequence of Nitratifractor salsuginis type strain (E9I37-1).</title>
        <authorList>
            <person name="Anderson I."/>
            <person name="Sikorski J."/>
            <person name="Zeytun A."/>
            <person name="Nolan M."/>
            <person name="Lapidus A."/>
            <person name="Lucas S."/>
            <person name="Hammon N."/>
            <person name="Deshpande S."/>
            <person name="Cheng J.F."/>
            <person name="Tapia R."/>
            <person name="Han C."/>
            <person name="Goodwin L."/>
            <person name="Pitluck S."/>
            <person name="Liolios K."/>
            <person name="Pagani I."/>
            <person name="Ivanova N."/>
            <person name="Huntemann M."/>
            <person name="Mavromatis K."/>
            <person name="Ovchinikova G."/>
            <person name="Pati A."/>
            <person name="Chen A."/>
            <person name="Palaniappan K."/>
            <person name="Land M."/>
            <person name="Hauser L."/>
            <person name="Brambilla E.M."/>
            <person name="Ngatchou-Djao O.D."/>
            <person name="Rohde M."/>
            <person name="Tindall B.J."/>
            <person name="Goker M."/>
            <person name="Detter J.C."/>
            <person name="Woyke T."/>
            <person name="Bristow J."/>
            <person name="Eisen J.A."/>
            <person name="Markowitz V."/>
            <person name="Hugenholtz P."/>
            <person name="Klenk H.P."/>
            <person name="Kyrpides N.C."/>
        </authorList>
    </citation>
    <scope>NUCLEOTIDE SEQUENCE [LARGE SCALE GENOMIC DNA]</scope>
    <source>
        <strain evidence="5">DSM 16511 / JCM 12458 / E9I37-1</strain>
    </source>
</reference>
<evidence type="ECO:0000313" key="4">
    <source>
        <dbReference type="EMBL" id="ADV47236.1"/>
    </source>
</evidence>
<dbReference type="Pfam" id="PF17101">
    <property type="entry name" value="Stealth_CR1"/>
    <property type="match status" value="1"/>
</dbReference>
<proteinExistence type="predicted"/>
<protein>
    <submittedName>
        <fullName evidence="4">Glycosyltransferase/capsular polysaccharide phosphotransferase WcwK (Stealth protein WcwK)</fullName>
    </submittedName>
</protein>
<dbReference type="InterPro" id="IPR031358">
    <property type="entry name" value="Stealth_CR1"/>
</dbReference>
<keyword evidence="5" id="KW-1185">Reference proteome</keyword>
<dbReference type="OrthoDB" id="9776077at2"/>
<feature type="domain" description="Stealth protein CR2 conserved region 2" evidence="1">
    <location>
        <begin position="42"/>
        <end position="144"/>
    </location>
</feature>
<feature type="domain" description="Stealth protein CR1 conserved region 1" evidence="2">
    <location>
        <begin position="5"/>
        <end position="29"/>
    </location>
</feature>
<evidence type="ECO:0000259" key="1">
    <source>
        <dbReference type="Pfam" id="PF11380"/>
    </source>
</evidence>
<dbReference type="RefSeq" id="WP_013554921.1">
    <property type="nucleotide sequence ID" value="NC_014935.1"/>
</dbReference>